<dbReference type="InterPro" id="IPR008927">
    <property type="entry name" value="6-PGluconate_DH-like_C_sf"/>
</dbReference>
<dbReference type="InterPro" id="IPR028357">
    <property type="entry name" value="UDPglc_DH_bac"/>
</dbReference>
<dbReference type="InterPro" id="IPR036291">
    <property type="entry name" value="NAD(P)-bd_dom_sf"/>
</dbReference>
<feature type="binding site" evidence="9">
    <location>
        <position position="216"/>
    </location>
    <ligand>
        <name>substrate</name>
    </ligand>
</feature>
<feature type="binding site" evidence="9">
    <location>
        <begin position="262"/>
        <end position="266"/>
    </location>
    <ligand>
        <name>substrate</name>
    </ligand>
</feature>
<feature type="binding site" evidence="10">
    <location>
        <position position="37"/>
    </location>
    <ligand>
        <name>NAD(+)</name>
        <dbReference type="ChEBI" id="CHEBI:57540"/>
    </ligand>
</feature>
<dbReference type="Gene3D" id="3.40.50.720">
    <property type="entry name" value="NAD(P)-binding Rossmann-like Domain"/>
    <property type="match status" value="2"/>
</dbReference>
<evidence type="ECO:0000256" key="7">
    <source>
        <dbReference type="PIRNR" id="PIRNR000124"/>
    </source>
</evidence>
<dbReference type="AlphaFoldDB" id="A0A7C2P554"/>
<dbReference type="SUPFAM" id="SSF48179">
    <property type="entry name" value="6-phosphogluconate dehydrogenase C-terminal domain-like"/>
    <property type="match status" value="1"/>
</dbReference>
<proteinExistence type="inferred from homology"/>
<feature type="binding site" evidence="10">
    <location>
        <position position="126"/>
    </location>
    <ligand>
        <name>NAD(+)</name>
        <dbReference type="ChEBI" id="CHEBI:57540"/>
    </ligand>
</feature>
<dbReference type="GO" id="GO:0051287">
    <property type="term" value="F:NAD binding"/>
    <property type="evidence" value="ECO:0007669"/>
    <property type="project" value="InterPro"/>
</dbReference>
<evidence type="ECO:0000256" key="1">
    <source>
        <dbReference type="ARBA" id="ARBA00004701"/>
    </source>
</evidence>
<dbReference type="GO" id="GO:0003979">
    <property type="term" value="F:UDP-glucose 6-dehydrogenase activity"/>
    <property type="evidence" value="ECO:0007669"/>
    <property type="project" value="UniProtKB-EC"/>
</dbReference>
<evidence type="ECO:0000313" key="12">
    <source>
        <dbReference type="EMBL" id="HEN28474.1"/>
    </source>
</evidence>
<evidence type="ECO:0000256" key="8">
    <source>
        <dbReference type="PIRSR" id="PIRSR500134-1"/>
    </source>
</evidence>
<organism evidence="12">
    <name type="scientific">candidate division WOR-3 bacterium</name>
    <dbReference type="NCBI Taxonomy" id="2052148"/>
    <lineage>
        <taxon>Bacteria</taxon>
        <taxon>Bacteria division WOR-3</taxon>
    </lineage>
</organism>
<feature type="binding site" evidence="10">
    <location>
        <position position="163"/>
    </location>
    <ligand>
        <name>NAD(+)</name>
        <dbReference type="ChEBI" id="CHEBI:57540"/>
    </ligand>
</feature>
<dbReference type="Gene3D" id="1.20.5.100">
    <property type="entry name" value="Cytochrome c1, transmembrane anchor, C-terminal"/>
    <property type="match status" value="1"/>
</dbReference>
<feature type="binding site" evidence="9">
    <location>
        <begin position="160"/>
        <end position="163"/>
    </location>
    <ligand>
        <name>substrate</name>
    </ligand>
</feature>
<feature type="binding site" evidence="10">
    <location>
        <position position="276"/>
    </location>
    <ligand>
        <name>NAD(+)</name>
        <dbReference type="ChEBI" id="CHEBI:57540"/>
    </ligand>
</feature>
<dbReference type="PANTHER" id="PTHR43750">
    <property type="entry name" value="UDP-GLUCOSE 6-DEHYDROGENASE TUAD"/>
    <property type="match status" value="1"/>
</dbReference>
<dbReference type="SUPFAM" id="SSF52413">
    <property type="entry name" value="UDP-glucose/GDP-mannose dehydrogenase C-terminal domain"/>
    <property type="match status" value="1"/>
</dbReference>
<dbReference type="EMBL" id="DSOL01000213">
    <property type="protein sequence ID" value="HEN28474.1"/>
    <property type="molecule type" value="Genomic_DNA"/>
</dbReference>
<feature type="binding site" evidence="10">
    <location>
        <position position="88"/>
    </location>
    <ligand>
        <name>NAD(+)</name>
        <dbReference type="ChEBI" id="CHEBI:57540"/>
    </ligand>
</feature>
<evidence type="ECO:0000256" key="10">
    <source>
        <dbReference type="PIRSR" id="PIRSR500134-3"/>
    </source>
</evidence>
<dbReference type="SMART" id="SM00984">
    <property type="entry name" value="UDPG_MGDP_dh_C"/>
    <property type="match status" value="1"/>
</dbReference>
<evidence type="ECO:0000256" key="4">
    <source>
        <dbReference type="ARBA" id="ARBA00023002"/>
    </source>
</evidence>
<dbReference type="NCBIfam" id="TIGR03026">
    <property type="entry name" value="NDP-sugDHase"/>
    <property type="match status" value="1"/>
</dbReference>
<comment type="similarity">
    <text evidence="2 7">Belongs to the UDP-glucose/GDP-mannose dehydrogenase family.</text>
</comment>
<dbReference type="EC" id="1.1.1.22" evidence="3 7"/>
<evidence type="ECO:0000259" key="11">
    <source>
        <dbReference type="SMART" id="SM00984"/>
    </source>
</evidence>
<evidence type="ECO:0000256" key="2">
    <source>
        <dbReference type="ARBA" id="ARBA00006601"/>
    </source>
</evidence>
<accession>A0A7C2P554</accession>
<dbReference type="InterPro" id="IPR014027">
    <property type="entry name" value="UDP-Glc/GDP-Man_DH_C"/>
</dbReference>
<reference evidence="12" key="1">
    <citation type="journal article" date="2020" name="mSystems">
        <title>Genome- and Community-Level Interaction Insights into Carbon Utilization and Element Cycling Functions of Hydrothermarchaeota in Hydrothermal Sediment.</title>
        <authorList>
            <person name="Zhou Z."/>
            <person name="Liu Y."/>
            <person name="Xu W."/>
            <person name="Pan J."/>
            <person name="Luo Z.H."/>
            <person name="Li M."/>
        </authorList>
    </citation>
    <scope>NUCLEOTIDE SEQUENCE [LARGE SCALE GENOMIC DNA]</scope>
    <source>
        <strain evidence="12">SpSt-34</strain>
    </source>
</reference>
<feature type="binding site" evidence="9">
    <location>
        <position position="333"/>
    </location>
    <ligand>
        <name>substrate</name>
    </ligand>
</feature>
<evidence type="ECO:0000256" key="5">
    <source>
        <dbReference type="ARBA" id="ARBA00023027"/>
    </source>
</evidence>
<name>A0A7C2P554_UNCW3</name>
<feature type="active site" description="Nucleophile" evidence="8">
    <location>
        <position position="273"/>
    </location>
</feature>
<dbReference type="InterPro" id="IPR001732">
    <property type="entry name" value="UDP-Glc/GDP-Man_DH_N"/>
</dbReference>
<dbReference type="Pfam" id="PF03720">
    <property type="entry name" value="UDPG_MGDP_dh_C"/>
    <property type="match status" value="1"/>
</dbReference>
<feature type="binding site" evidence="10">
    <location>
        <position position="340"/>
    </location>
    <ligand>
        <name>NAD(+)</name>
        <dbReference type="ChEBI" id="CHEBI:57540"/>
    </ligand>
</feature>
<comment type="pathway">
    <text evidence="1">Nucleotide-sugar biosynthesis; UDP-alpha-D-glucuronate biosynthesis; UDP-alpha-D-glucuronate from UDP-alpha-D-glucose: step 1/1.</text>
</comment>
<dbReference type="InterPro" id="IPR017476">
    <property type="entry name" value="UDP-Glc/GDP-Man"/>
</dbReference>
<protein>
    <recommendedName>
        <fullName evidence="3 7">UDP-glucose 6-dehydrogenase</fullName>
        <ecNumber evidence="3 7">1.1.1.22</ecNumber>
    </recommendedName>
</protein>
<dbReference type="InterPro" id="IPR036220">
    <property type="entry name" value="UDP-Glc/GDP-Man_DH_C_sf"/>
</dbReference>
<dbReference type="GO" id="GO:0006065">
    <property type="term" value="P:UDP-glucuronate biosynthetic process"/>
    <property type="evidence" value="ECO:0007669"/>
    <property type="project" value="UniProtKB-UniPathway"/>
</dbReference>
<gene>
    <name evidence="12" type="ORF">ENQ77_07505</name>
</gene>
<dbReference type="GO" id="GO:0000271">
    <property type="term" value="P:polysaccharide biosynthetic process"/>
    <property type="evidence" value="ECO:0007669"/>
    <property type="project" value="InterPro"/>
</dbReference>
<dbReference type="PANTHER" id="PTHR43750:SF3">
    <property type="entry name" value="UDP-GLUCOSE 6-DEHYDROGENASE TUAD"/>
    <property type="match status" value="1"/>
</dbReference>
<dbReference type="SUPFAM" id="SSF51735">
    <property type="entry name" value="NAD(P)-binding Rossmann-fold domains"/>
    <property type="match status" value="1"/>
</dbReference>
<dbReference type="InterPro" id="IPR014026">
    <property type="entry name" value="UDP-Glc/GDP-Man_DH_dimer"/>
</dbReference>
<comment type="catalytic activity">
    <reaction evidence="6 7">
        <text>UDP-alpha-D-glucose + 2 NAD(+) + H2O = UDP-alpha-D-glucuronate + 2 NADH + 3 H(+)</text>
        <dbReference type="Rhea" id="RHEA:23596"/>
        <dbReference type="ChEBI" id="CHEBI:15377"/>
        <dbReference type="ChEBI" id="CHEBI:15378"/>
        <dbReference type="ChEBI" id="CHEBI:57540"/>
        <dbReference type="ChEBI" id="CHEBI:57945"/>
        <dbReference type="ChEBI" id="CHEBI:58052"/>
        <dbReference type="ChEBI" id="CHEBI:58885"/>
        <dbReference type="EC" id="1.1.1.22"/>
    </reaction>
</comment>
<keyword evidence="5 7" id="KW-0520">NAD</keyword>
<evidence type="ECO:0000256" key="9">
    <source>
        <dbReference type="PIRSR" id="PIRSR500134-2"/>
    </source>
</evidence>
<dbReference type="Pfam" id="PF00984">
    <property type="entry name" value="UDPG_MGDP_dh"/>
    <property type="match status" value="1"/>
</dbReference>
<comment type="caution">
    <text evidence="12">The sequence shown here is derived from an EMBL/GenBank/DDBJ whole genome shotgun (WGS) entry which is preliminary data.</text>
</comment>
<dbReference type="PIRSF" id="PIRSF500134">
    <property type="entry name" value="UDPglc_DH_bac"/>
    <property type="match status" value="1"/>
</dbReference>
<dbReference type="PIRSF" id="PIRSF000124">
    <property type="entry name" value="UDPglc_GDPman_dh"/>
    <property type="match status" value="1"/>
</dbReference>
<feature type="binding site" evidence="9">
    <location>
        <position position="270"/>
    </location>
    <ligand>
        <name>substrate</name>
    </ligand>
</feature>
<keyword evidence="4 7" id="KW-0560">Oxidoreductase</keyword>
<dbReference type="Pfam" id="PF03721">
    <property type="entry name" value="UDPG_MGDP_dh_N"/>
    <property type="match status" value="1"/>
</dbReference>
<evidence type="ECO:0000256" key="6">
    <source>
        <dbReference type="ARBA" id="ARBA00047473"/>
    </source>
</evidence>
<feature type="binding site" evidence="10">
    <location>
        <position position="32"/>
    </location>
    <ligand>
        <name>NAD(+)</name>
        <dbReference type="ChEBI" id="CHEBI:57540"/>
    </ligand>
</feature>
<feature type="domain" description="UDP-glucose/GDP-mannose dehydrogenase C-terminal" evidence="11">
    <location>
        <begin position="326"/>
        <end position="428"/>
    </location>
</feature>
<dbReference type="UniPathway" id="UPA00038">
    <property type="reaction ID" value="UER00491"/>
</dbReference>
<sequence length="443" mass="48799">MFRAISFLGLGYVGLTTAVCLASRGFKVIGFDVDDNKVKKIGSGVTPFFEPGLDELLKISLEKGYLKVTIDPEEAILDSEVTFITVATPSREDGSIDLSYVKEAALMIGNCLKLKNEWHLIVVKSTVVPTTSEDIVKKIVEEASGKICGRDFGLCVNPEFLREGSAVEDMFNPDRIIIGEIDKKSGDFLEGMYRKFYGEKIPPIIRTTPVNAEMIKYANNAFLATKVSFINMIANLCQKLPGADIEVVSKGIGLDKRIGPLFLKAGAGWGGSCWPKDLKALLNFGLKLGVELPIIEATIRVNDFQPYKVVDLARNALGGLSGKRISILGLAFKPNTDDMRNAVSIKIVEKVLSEGAEVAVYDPKAIENAKKIFSGKVKYAKSIEECLKGSDCAIIVTEWDEFKKLKVEDFIRLMRNPTILDARRVYHPKEFQNKVKFVAIGLG</sequence>
<evidence type="ECO:0000256" key="3">
    <source>
        <dbReference type="ARBA" id="ARBA00012954"/>
    </source>
</evidence>